<dbReference type="GO" id="GO:0005886">
    <property type="term" value="C:plasma membrane"/>
    <property type="evidence" value="ECO:0007669"/>
    <property type="project" value="UniProtKB-SubCell"/>
</dbReference>
<feature type="transmembrane region" description="Helical" evidence="10">
    <location>
        <begin position="270"/>
        <end position="292"/>
    </location>
</feature>
<dbReference type="InterPro" id="IPR043458">
    <property type="entry name" value="GPR158/179"/>
</dbReference>
<proteinExistence type="predicted"/>
<dbReference type="Proteomes" id="UP000193920">
    <property type="component" value="Unassembled WGS sequence"/>
</dbReference>
<dbReference type="GO" id="GO:0004930">
    <property type="term" value="F:G protein-coupled receptor activity"/>
    <property type="evidence" value="ECO:0007669"/>
    <property type="project" value="UniProtKB-KW"/>
</dbReference>
<protein>
    <recommendedName>
        <fullName evidence="11">G-protein coupled receptors family 3 profile domain-containing protein</fullName>
    </recommendedName>
</protein>
<dbReference type="PANTHER" id="PTHR32546">
    <property type="entry name" value="G-PROTEIN COUPLED RECEPTOR 158-RELATED"/>
    <property type="match status" value="1"/>
</dbReference>
<keyword evidence="8" id="KW-0325">Glycoprotein</keyword>
<keyword evidence="6 10" id="KW-0472">Membrane</keyword>
<evidence type="ECO:0000256" key="2">
    <source>
        <dbReference type="ARBA" id="ARBA00022475"/>
    </source>
</evidence>
<organism evidence="12 13">
    <name type="scientific">Neocallimastix californiae</name>
    <dbReference type="NCBI Taxonomy" id="1754190"/>
    <lineage>
        <taxon>Eukaryota</taxon>
        <taxon>Fungi</taxon>
        <taxon>Fungi incertae sedis</taxon>
        <taxon>Chytridiomycota</taxon>
        <taxon>Chytridiomycota incertae sedis</taxon>
        <taxon>Neocallimastigomycetes</taxon>
        <taxon>Neocallimastigales</taxon>
        <taxon>Neocallimastigaceae</taxon>
        <taxon>Neocallimastix</taxon>
    </lineage>
</organism>
<evidence type="ECO:0000256" key="7">
    <source>
        <dbReference type="ARBA" id="ARBA00023170"/>
    </source>
</evidence>
<evidence type="ECO:0000256" key="1">
    <source>
        <dbReference type="ARBA" id="ARBA00004651"/>
    </source>
</evidence>
<sequence>MKILLIGNIFQFQSRTPMEFSINKCNETTHFKEVDSDYPEIKTCKKIECNCARHGKCIKNICECINGWKGDLCDINPIFVQIKWPIFLFSIIGFIELALTVVLIVLTIHFREYKEIKLGKPFFLVSILVGTISHLMMVFLGFSEPTKFSCIVNYWLRLMGNAFIYGSIIIKCYQISYIYYYKKLKVMSNRKALSYYYSIVIAHIIILLIWTFIDNENYVLSSELSEGQIYFYCGKPKTYLISIIFSLFFIIVGIHEVYKTRYIPKQLKEPLGLPLYAYSIYILIDIFITLFRDSYSPNFLNTIQCLSIIIFCPIVVYNLNFKKIFTIINDTVDSGKSYEKTYGENENSMNLYKTERKQDIYDKQFGISSIKYF</sequence>
<evidence type="ECO:0000256" key="6">
    <source>
        <dbReference type="ARBA" id="ARBA00023136"/>
    </source>
</evidence>
<keyword evidence="2" id="KW-1003">Cell membrane</keyword>
<keyword evidence="4 10" id="KW-1133">Transmembrane helix</keyword>
<evidence type="ECO:0000256" key="3">
    <source>
        <dbReference type="ARBA" id="ARBA00022692"/>
    </source>
</evidence>
<feature type="transmembrane region" description="Helical" evidence="10">
    <location>
        <begin position="162"/>
        <end position="181"/>
    </location>
</feature>
<reference evidence="12 13" key="1">
    <citation type="submission" date="2016-08" db="EMBL/GenBank/DDBJ databases">
        <title>A Parts List for Fungal Cellulosomes Revealed by Comparative Genomics.</title>
        <authorList>
            <consortium name="DOE Joint Genome Institute"/>
            <person name="Haitjema C.H."/>
            <person name="Gilmore S.P."/>
            <person name="Henske J.K."/>
            <person name="Solomon K.V."/>
            <person name="De Groot R."/>
            <person name="Kuo A."/>
            <person name="Mondo S.J."/>
            <person name="Salamov A.A."/>
            <person name="Labutti K."/>
            <person name="Zhao Z."/>
            <person name="Chiniquy J."/>
            <person name="Barry K."/>
            <person name="Brewer H.M."/>
            <person name="Purvine S.O."/>
            <person name="Wright A.T."/>
            <person name="Boxma B."/>
            <person name="Van Alen T."/>
            <person name="Hackstein J.H."/>
            <person name="Baker S.E."/>
            <person name="Grigoriev I.V."/>
            <person name="O'Malley M.A."/>
        </authorList>
    </citation>
    <scope>NUCLEOTIDE SEQUENCE [LARGE SCALE GENOMIC DNA]</scope>
    <source>
        <strain evidence="12 13">G1</strain>
    </source>
</reference>
<dbReference type="PROSITE" id="PS50259">
    <property type="entry name" value="G_PROTEIN_RECEP_F3_4"/>
    <property type="match status" value="1"/>
</dbReference>
<evidence type="ECO:0000256" key="5">
    <source>
        <dbReference type="ARBA" id="ARBA00023040"/>
    </source>
</evidence>
<evidence type="ECO:0000259" key="11">
    <source>
        <dbReference type="PROSITE" id="PS50259"/>
    </source>
</evidence>
<feature type="transmembrane region" description="Helical" evidence="10">
    <location>
        <begin position="193"/>
        <end position="213"/>
    </location>
</feature>
<comment type="subcellular location">
    <subcellularLocation>
        <location evidence="1">Cell membrane</location>
        <topology evidence="1">Multi-pass membrane protein</topology>
    </subcellularLocation>
</comment>
<evidence type="ECO:0000313" key="12">
    <source>
        <dbReference type="EMBL" id="ORY02766.1"/>
    </source>
</evidence>
<dbReference type="PANTHER" id="PTHR32546:SF26">
    <property type="entry name" value="SMOG, ISOFORM D"/>
    <property type="match status" value="1"/>
</dbReference>
<dbReference type="InterPro" id="IPR017978">
    <property type="entry name" value="GPCR_3_C"/>
</dbReference>
<evidence type="ECO:0000256" key="8">
    <source>
        <dbReference type="ARBA" id="ARBA00023180"/>
    </source>
</evidence>
<feature type="transmembrane region" description="Helical" evidence="10">
    <location>
        <begin position="298"/>
        <end position="319"/>
    </location>
</feature>
<keyword evidence="5" id="KW-0297">G-protein coupled receptor</keyword>
<evidence type="ECO:0000256" key="9">
    <source>
        <dbReference type="ARBA" id="ARBA00023224"/>
    </source>
</evidence>
<feature type="transmembrane region" description="Helical" evidence="10">
    <location>
        <begin position="122"/>
        <end position="142"/>
    </location>
</feature>
<feature type="transmembrane region" description="Helical" evidence="10">
    <location>
        <begin position="86"/>
        <end position="110"/>
    </location>
</feature>
<keyword evidence="7" id="KW-0675">Receptor</keyword>
<dbReference type="Pfam" id="PF00003">
    <property type="entry name" value="7tm_3"/>
    <property type="match status" value="1"/>
</dbReference>
<name>A0A1Y1YXV5_9FUNG</name>
<keyword evidence="3 10" id="KW-0812">Transmembrane</keyword>
<evidence type="ECO:0000256" key="10">
    <source>
        <dbReference type="SAM" id="Phobius"/>
    </source>
</evidence>
<dbReference type="EMBL" id="MCOG01000485">
    <property type="protein sequence ID" value="ORY02766.1"/>
    <property type="molecule type" value="Genomic_DNA"/>
</dbReference>
<feature type="transmembrane region" description="Helical" evidence="10">
    <location>
        <begin position="239"/>
        <end position="258"/>
    </location>
</feature>
<dbReference type="OrthoDB" id="2158641at2759"/>
<keyword evidence="9" id="KW-0807">Transducer</keyword>
<evidence type="ECO:0000313" key="13">
    <source>
        <dbReference type="Proteomes" id="UP000193920"/>
    </source>
</evidence>
<keyword evidence="13" id="KW-1185">Reference proteome</keyword>
<feature type="domain" description="G-protein coupled receptors family 3 profile" evidence="11">
    <location>
        <begin position="91"/>
        <end position="291"/>
    </location>
</feature>
<comment type="caution">
    <text evidence="12">The sequence shown here is derived from an EMBL/GenBank/DDBJ whole genome shotgun (WGS) entry which is preliminary data.</text>
</comment>
<dbReference type="AlphaFoldDB" id="A0A1Y1YXV5"/>
<accession>A0A1Y1YXV5</accession>
<evidence type="ECO:0000256" key="4">
    <source>
        <dbReference type="ARBA" id="ARBA00022989"/>
    </source>
</evidence>
<gene>
    <name evidence="12" type="ORF">LY90DRAFT_519619</name>
</gene>